<dbReference type="PANTHER" id="PTHR30546">
    <property type="entry name" value="FLAVODOXIN-RELATED PROTEIN WRBA-RELATED"/>
    <property type="match status" value="1"/>
</dbReference>
<evidence type="ECO:0000256" key="6">
    <source>
        <dbReference type="ARBA" id="ARBA00023002"/>
    </source>
</evidence>
<feature type="region of interest" description="Disordered" evidence="9">
    <location>
        <begin position="154"/>
        <end position="177"/>
    </location>
</feature>
<feature type="binding site" evidence="8">
    <location>
        <position position="12"/>
    </location>
    <ligand>
        <name>NAD(+)</name>
        <dbReference type="ChEBI" id="CHEBI:57540"/>
    </ligand>
</feature>
<comment type="caution">
    <text evidence="8">Lacks conserved residue(s) required for the propagation of feature annotation.</text>
</comment>
<dbReference type="Gene3D" id="3.40.50.360">
    <property type="match status" value="1"/>
</dbReference>
<dbReference type="InterPro" id="IPR008254">
    <property type="entry name" value="Flavodoxin/NO_synth"/>
</dbReference>
<dbReference type="EMBL" id="JAODNV010000005">
    <property type="protein sequence ID" value="MCT8989479.1"/>
    <property type="molecule type" value="Genomic_DNA"/>
</dbReference>
<dbReference type="GO" id="GO:0010181">
    <property type="term" value="F:FMN binding"/>
    <property type="evidence" value="ECO:0007669"/>
    <property type="project" value="InterPro"/>
</dbReference>
<evidence type="ECO:0000256" key="1">
    <source>
        <dbReference type="ARBA" id="ARBA00006961"/>
    </source>
</evidence>
<evidence type="ECO:0000256" key="9">
    <source>
        <dbReference type="SAM" id="MobiDB-lite"/>
    </source>
</evidence>
<name>A0A9X3AZB5_9HYPH</name>
<evidence type="ECO:0000313" key="12">
    <source>
        <dbReference type="Proteomes" id="UP001149009"/>
    </source>
</evidence>
<keyword evidence="12" id="KW-1185">Reference proteome</keyword>
<keyword evidence="7 8" id="KW-0520">NAD</keyword>
<proteinExistence type="inferred from homology"/>
<dbReference type="RefSeq" id="WP_261514253.1">
    <property type="nucleotide sequence ID" value="NZ_JAODNV010000005.1"/>
</dbReference>
<dbReference type="NCBIfam" id="NF002999">
    <property type="entry name" value="PRK03767.1"/>
    <property type="match status" value="1"/>
</dbReference>
<gene>
    <name evidence="11" type="primary">wrbA</name>
    <name evidence="11" type="ORF">NYR54_04080</name>
</gene>
<organism evidence="11 12">
    <name type="scientific">Chelativorans petroleitrophicus</name>
    <dbReference type="NCBI Taxonomy" id="2975484"/>
    <lineage>
        <taxon>Bacteria</taxon>
        <taxon>Pseudomonadati</taxon>
        <taxon>Pseudomonadota</taxon>
        <taxon>Alphaproteobacteria</taxon>
        <taxon>Hyphomicrobiales</taxon>
        <taxon>Phyllobacteriaceae</taxon>
        <taxon>Chelativorans</taxon>
    </lineage>
</organism>
<dbReference type="HAMAP" id="MF_01017">
    <property type="entry name" value="NQOR"/>
    <property type="match status" value="1"/>
</dbReference>
<dbReference type="FunFam" id="3.40.50.360:FF:000001">
    <property type="entry name" value="NAD(P)H dehydrogenase (Quinone) FQR1-like"/>
    <property type="match status" value="1"/>
</dbReference>
<dbReference type="InterPro" id="IPR005025">
    <property type="entry name" value="FMN_Rdtase-like_dom"/>
</dbReference>
<sequence>MAKILVLYYSSWGHMEAMAKAAAEGAREAGADVTVKRVPELVPDDVAKNAGYKLDQEAPIADPMELAEYDGFVFGISTRYGMMAAQMKNFLDQTGPLWAKGALLDKPATVMSSTATQHGGAELALVSAQLALQHHGMLIVPLSYAYQGQSGNDTVRGGSPYGMTTTTESDGSRFPSDQELEGARFQGKRLAEIAMKLKIGARALQESDSRKTA</sequence>
<dbReference type="InterPro" id="IPR037513">
    <property type="entry name" value="NQO"/>
</dbReference>
<feature type="binding site" evidence="8">
    <location>
        <position position="98"/>
    </location>
    <ligand>
        <name>substrate</name>
    </ligand>
</feature>
<evidence type="ECO:0000256" key="7">
    <source>
        <dbReference type="ARBA" id="ARBA00023027"/>
    </source>
</evidence>
<feature type="binding site" evidence="8">
    <location>
        <begin position="78"/>
        <end position="80"/>
    </location>
    <ligand>
        <name>FMN</name>
        <dbReference type="ChEBI" id="CHEBI:58210"/>
    </ligand>
</feature>
<feature type="binding site" evidence="8">
    <location>
        <position position="134"/>
    </location>
    <ligand>
        <name>FMN</name>
        <dbReference type="ChEBI" id="CHEBI:58210"/>
    </ligand>
</feature>
<keyword evidence="3 8" id="KW-0288">FMN</keyword>
<evidence type="ECO:0000259" key="10">
    <source>
        <dbReference type="PROSITE" id="PS50902"/>
    </source>
</evidence>
<dbReference type="NCBIfam" id="TIGR01755">
    <property type="entry name" value="flav_wrbA"/>
    <property type="match status" value="1"/>
</dbReference>
<evidence type="ECO:0000256" key="2">
    <source>
        <dbReference type="ARBA" id="ARBA00022630"/>
    </source>
</evidence>
<accession>A0A9X3AZB5</accession>
<evidence type="ECO:0000313" key="11">
    <source>
        <dbReference type="EMBL" id="MCT8989479.1"/>
    </source>
</evidence>
<dbReference type="GO" id="GO:0003955">
    <property type="term" value="F:NAD(P)H dehydrogenase (quinone) activity"/>
    <property type="evidence" value="ECO:0007669"/>
    <property type="project" value="UniProtKB-UniRule"/>
</dbReference>
<comment type="similarity">
    <text evidence="1 8">Belongs to the WrbA family.</text>
</comment>
<protein>
    <recommendedName>
        <fullName evidence="8">NAD(P)H dehydrogenase (quinone)</fullName>
        <ecNumber evidence="8">1.6.5.2</ecNumber>
    </recommendedName>
    <alternativeName>
        <fullName evidence="8">NAD(P)H:quinone oxidoreductase</fullName>
        <shortName evidence="8">NQO</shortName>
    </alternativeName>
</protein>
<keyword evidence="6 8" id="KW-0560">Oxidoreductase</keyword>
<comment type="cofactor">
    <cofactor evidence="8">
        <name>FMN</name>
        <dbReference type="ChEBI" id="CHEBI:58210"/>
    </cofactor>
    <text evidence="8">Binds 1 FMN per monomer.</text>
</comment>
<feature type="binding site" evidence="8">
    <location>
        <begin position="10"/>
        <end position="15"/>
    </location>
    <ligand>
        <name>FMN</name>
        <dbReference type="ChEBI" id="CHEBI:58210"/>
    </ligand>
</feature>
<keyword evidence="2 8" id="KW-0285">Flavoprotein</keyword>
<comment type="catalytic activity">
    <reaction evidence="8">
        <text>a quinone + NADPH + H(+) = a quinol + NADP(+)</text>
        <dbReference type="Rhea" id="RHEA:46164"/>
        <dbReference type="ChEBI" id="CHEBI:15378"/>
        <dbReference type="ChEBI" id="CHEBI:24646"/>
        <dbReference type="ChEBI" id="CHEBI:57783"/>
        <dbReference type="ChEBI" id="CHEBI:58349"/>
        <dbReference type="ChEBI" id="CHEBI:132124"/>
        <dbReference type="EC" id="1.6.5.2"/>
    </reaction>
</comment>
<keyword evidence="5 8" id="KW-0521">NADP</keyword>
<dbReference type="EC" id="1.6.5.2" evidence="8"/>
<evidence type="ECO:0000256" key="4">
    <source>
        <dbReference type="ARBA" id="ARBA00022741"/>
    </source>
</evidence>
<dbReference type="Proteomes" id="UP001149009">
    <property type="component" value="Unassembled WGS sequence"/>
</dbReference>
<evidence type="ECO:0000256" key="5">
    <source>
        <dbReference type="ARBA" id="ARBA00022857"/>
    </source>
</evidence>
<dbReference type="GO" id="GO:0050661">
    <property type="term" value="F:NADP binding"/>
    <property type="evidence" value="ECO:0007669"/>
    <property type="project" value="UniProtKB-UniRule"/>
</dbReference>
<dbReference type="SUPFAM" id="SSF52218">
    <property type="entry name" value="Flavoproteins"/>
    <property type="match status" value="1"/>
</dbReference>
<dbReference type="AlphaFoldDB" id="A0A9X3AZB5"/>
<evidence type="ECO:0000256" key="8">
    <source>
        <dbReference type="HAMAP-Rule" id="MF_01017"/>
    </source>
</evidence>
<comment type="caution">
    <text evidence="11">The sequence shown here is derived from an EMBL/GenBank/DDBJ whole genome shotgun (WGS) entry which is preliminary data.</text>
</comment>
<dbReference type="InterPro" id="IPR029039">
    <property type="entry name" value="Flavoprotein-like_sf"/>
</dbReference>
<comment type="catalytic activity">
    <reaction evidence="8">
        <text>a quinone + NADH + H(+) = a quinol + NAD(+)</text>
        <dbReference type="Rhea" id="RHEA:46160"/>
        <dbReference type="ChEBI" id="CHEBI:15378"/>
        <dbReference type="ChEBI" id="CHEBI:24646"/>
        <dbReference type="ChEBI" id="CHEBI:57540"/>
        <dbReference type="ChEBI" id="CHEBI:57945"/>
        <dbReference type="ChEBI" id="CHEBI:132124"/>
        <dbReference type="EC" id="1.6.5.2"/>
    </reaction>
</comment>
<dbReference type="GO" id="GO:0051287">
    <property type="term" value="F:NAD binding"/>
    <property type="evidence" value="ECO:0007669"/>
    <property type="project" value="UniProtKB-UniRule"/>
</dbReference>
<dbReference type="PANTHER" id="PTHR30546:SF23">
    <property type="entry name" value="FLAVOPROTEIN-LIKE PROTEIN YCP4-RELATED"/>
    <property type="match status" value="1"/>
</dbReference>
<keyword evidence="4 8" id="KW-0547">Nucleotide-binding</keyword>
<evidence type="ECO:0000256" key="3">
    <source>
        <dbReference type="ARBA" id="ARBA00022643"/>
    </source>
</evidence>
<dbReference type="Pfam" id="PF03358">
    <property type="entry name" value="FMN_red"/>
    <property type="match status" value="1"/>
</dbReference>
<dbReference type="InterPro" id="IPR010089">
    <property type="entry name" value="Flavoprotein_WrbA-like"/>
</dbReference>
<feature type="domain" description="Flavodoxin-like" evidence="10">
    <location>
        <begin position="4"/>
        <end position="190"/>
    </location>
</feature>
<dbReference type="PROSITE" id="PS50902">
    <property type="entry name" value="FLAVODOXIN_LIKE"/>
    <property type="match status" value="1"/>
</dbReference>
<dbReference type="GO" id="GO:0050660">
    <property type="term" value="F:flavin adenine dinucleotide binding"/>
    <property type="evidence" value="ECO:0007669"/>
    <property type="project" value="UniProtKB-UniRule"/>
</dbReference>
<dbReference type="GO" id="GO:0016020">
    <property type="term" value="C:membrane"/>
    <property type="evidence" value="ECO:0007669"/>
    <property type="project" value="TreeGrafter"/>
</dbReference>
<reference evidence="11" key="1">
    <citation type="submission" date="2022-08" db="EMBL/GenBank/DDBJ databases">
        <title>Chelativorans sichuanense sp. nov., a paraffin oil-degrading bacterium isolated from a mixture of oil-based drill cuttings and paddy soil.</title>
        <authorList>
            <person name="Yu J."/>
            <person name="Liu H."/>
            <person name="Chen Q."/>
        </authorList>
    </citation>
    <scope>NUCLEOTIDE SEQUENCE</scope>
    <source>
        <strain evidence="11">SCAU 2101</strain>
    </source>
</reference>